<dbReference type="InterPro" id="IPR042251">
    <property type="entry name" value="EutC_C"/>
</dbReference>
<dbReference type="Pfam" id="PF05985">
    <property type="entry name" value="EutC"/>
    <property type="match status" value="1"/>
</dbReference>
<evidence type="ECO:0000313" key="6">
    <source>
        <dbReference type="EMBL" id="SEB16254.1"/>
    </source>
</evidence>
<reference evidence="7" key="1">
    <citation type="submission" date="2016-10" db="EMBL/GenBank/DDBJ databases">
        <authorList>
            <person name="Varghese N."/>
            <person name="Submissions S."/>
        </authorList>
    </citation>
    <scope>NUCLEOTIDE SEQUENCE [LARGE SCALE GENOMIC DNA]</scope>
    <source>
        <strain evidence="7">LMG 24000</strain>
    </source>
</reference>
<accession>A0A1H4H3A2</accession>
<evidence type="ECO:0000256" key="2">
    <source>
        <dbReference type="ARBA" id="ARBA00023239"/>
    </source>
</evidence>
<dbReference type="Gene3D" id="1.10.30.40">
    <property type="entry name" value="Ethanolamine ammonia-lyase light chain (EutC), N-terminal domain"/>
    <property type="match status" value="1"/>
</dbReference>
<evidence type="ECO:0000256" key="1">
    <source>
        <dbReference type="ARBA" id="ARBA00022628"/>
    </source>
</evidence>
<dbReference type="UniPathway" id="UPA00560"/>
<dbReference type="GO" id="GO:0031471">
    <property type="term" value="C:ethanolamine degradation polyhedral organelle"/>
    <property type="evidence" value="ECO:0007669"/>
    <property type="project" value="UniProtKB-UniRule"/>
</dbReference>
<comment type="pathway">
    <text evidence="5">Amine and polyamine degradation; ethanolamine degradation.</text>
</comment>
<dbReference type="EC" id="4.3.1.7" evidence="5"/>
<comment type="function">
    <text evidence="5">Catalyzes the deamination of various vicinal amino-alcohols to oxo compounds. Allows this organism to utilize ethanolamine as the sole source of nitrogen and carbon in the presence of external vitamin B12.</text>
</comment>
<dbReference type="GO" id="GO:0009350">
    <property type="term" value="C:ethanolamine ammonia-lyase complex"/>
    <property type="evidence" value="ECO:0007669"/>
    <property type="project" value="UniProtKB-UniRule"/>
</dbReference>
<name>A0A1H4H3A2_9BURK</name>
<dbReference type="HAMAP" id="MF_00601">
    <property type="entry name" value="EutC"/>
    <property type="match status" value="1"/>
</dbReference>
<dbReference type="GO" id="GO:0046336">
    <property type="term" value="P:ethanolamine catabolic process"/>
    <property type="evidence" value="ECO:0007669"/>
    <property type="project" value="UniProtKB-UniRule"/>
</dbReference>
<feature type="binding site" evidence="5">
    <location>
        <position position="191"/>
    </location>
    <ligand>
        <name>adenosylcob(III)alamin</name>
        <dbReference type="ChEBI" id="CHEBI:18408"/>
    </ligand>
</feature>
<dbReference type="InterPro" id="IPR042255">
    <property type="entry name" value="EutC_N"/>
</dbReference>
<evidence type="ECO:0000256" key="3">
    <source>
        <dbReference type="ARBA" id="ARBA00023285"/>
    </source>
</evidence>
<keyword evidence="1 5" id="KW-0846">Cobalamin</keyword>
<dbReference type="GO" id="GO:0008851">
    <property type="term" value="F:ethanolamine ammonia-lyase activity"/>
    <property type="evidence" value="ECO:0007669"/>
    <property type="project" value="UniProtKB-UniRule"/>
</dbReference>
<sequence length="277" mass="29418">MTRETRDHAPATAGDSAITVDPWHALRRFTAARIALGRTGSSLPTAPLLAFNLSHAQARDAVHTPLDTALLRRELDKRALDSVEVCSAAENREQYLRRPDLGRMLDVQSAACLVPYAGSGTARTDLVFVIADGLSANAAALHAIPLIDRTIAQLRGWRIGPVVVATQARVAIGDPIGALLNADMVAVLIGERPGLSSPASLGVYLTYRPATGRSDAERNCISNVRPEGLSYDVAAFKLVHLLEAARTMKLTGVGLKDESVWCGDVLPAADDSLDSPA</sequence>
<dbReference type="EMBL" id="FNRQ01000007">
    <property type="protein sequence ID" value="SEB16254.1"/>
    <property type="molecule type" value="Genomic_DNA"/>
</dbReference>
<proteinExistence type="inferred from homology"/>
<comment type="subcellular location">
    <subcellularLocation>
        <location evidence="5">Bacterial microcompartment</location>
    </subcellularLocation>
</comment>
<dbReference type="GO" id="GO:0031419">
    <property type="term" value="F:cobalamin binding"/>
    <property type="evidence" value="ECO:0007669"/>
    <property type="project" value="UniProtKB-UniRule"/>
</dbReference>
<keyword evidence="2 5" id="KW-0456">Lyase</keyword>
<feature type="binding site" evidence="5">
    <location>
        <position position="220"/>
    </location>
    <ligand>
        <name>adenosylcob(III)alamin</name>
        <dbReference type="ChEBI" id="CHEBI:18408"/>
    </ligand>
</feature>
<gene>
    <name evidence="5" type="primary">eutC</name>
    <name evidence="6" type="ORF">SAMN05192564_107152</name>
</gene>
<feature type="binding site" evidence="5">
    <location>
        <position position="170"/>
    </location>
    <ligand>
        <name>adenosylcob(III)alamin</name>
        <dbReference type="ChEBI" id="CHEBI:18408"/>
    </ligand>
</feature>
<comment type="cofactor">
    <cofactor evidence="5">
        <name>adenosylcob(III)alamin</name>
        <dbReference type="ChEBI" id="CHEBI:18408"/>
    </cofactor>
    <text evidence="5">Binds between the large and small subunits.</text>
</comment>
<evidence type="ECO:0000313" key="7">
    <source>
        <dbReference type="Proteomes" id="UP000198638"/>
    </source>
</evidence>
<comment type="subunit">
    <text evidence="5">The basic unit is a heterodimer which dimerizes to form tetramers. The heterotetramers trimerize; 6 large subunits form a core ring with 6 small subunits projecting outwards.</text>
</comment>
<keyword evidence="7" id="KW-1185">Reference proteome</keyword>
<keyword evidence="3 5" id="KW-0170">Cobalt</keyword>
<comment type="catalytic activity">
    <reaction evidence="5">
        <text>ethanolamine = acetaldehyde + NH4(+)</text>
        <dbReference type="Rhea" id="RHEA:15313"/>
        <dbReference type="ChEBI" id="CHEBI:15343"/>
        <dbReference type="ChEBI" id="CHEBI:28938"/>
        <dbReference type="ChEBI" id="CHEBI:57603"/>
        <dbReference type="EC" id="4.3.1.7"/>
    </reaction>
</comment>
<protein>
    <recommendedName>
        <fullName evidence="5">Ethanolamine ammonia-lyase small subunit</fullName>
        <shortName evidence="5">EAL small subunit</shortName>
        <ecNumber evidence="5">4.3.1.7</ecNumber>
    </recommendedName>
</protein>
<evidence type="ECO:0000256" key="4">
    <source>
        <dbReference type="ARBA" id="ARBA00024446"/>
    </source>
</evidence>
<organism evidence="6 7">
    <name type="scientific">Paraburkholderia sartisoli</name>
    <dbReference type="NCBI Taxonomy" id="83784"/>
    <lineage>
        <taxon>Bacteria</taxon>
        <taxon>Pseudomonadati</taxon>
        <taxon>Pseudomonadota</taxon>
        <taxon>Betaproteobacteria</taxon>
        <taxon>Burkholderiales</taxon>
        <taxon>Burkholderiaceae</taxon>
        <taxon>Paraburkholderia</taxon>
    </lineage>
</organism>
<dbReference type="PIRSF" id="PIRSF018982">
    <property type="entry name" value="EutC"/>
    <property type="match status" value="1"/>
</dbReference>
<dbReference type="AlphaFoldDB" id="A0A1H4H3A2"/>
<dbReference type="Proteomes" id="UP000198638">
    <property type="component" value="Unassembled WGS sequence"/>
</dbReference>
<dbReference type="NCBIfam" id="NF003971">
    <property type="entry name" value="PRK05465.1"/>
    <property type="match status" value="1"/>
</dbReference>
<comment type="similarity">
    <text evidence="5">Belongs to the EutC family.</text>
</comment>
<dbReference type="PANTHER" id="PTHR39330:SF1">
    <property type="entry name" value="ETHANOLAMINE AMMONIA-LYASE SMALL SUBUNIT"/>
    <property type="match status" value="1"/>
</dbReference>
<dbReference type="Gene3D" id="3.40.50.11240">
    <property type="entry name" value="Ethanolamine ammonia-lyase light chain (EutC)"/>
    <property type="match status" value="1"/>
</dbReference>
<dbReference type="PANTHER" id="PTHR39330">
    <property type="entry name" value="ETHANOLAMINE AMMONIA-LYASE LIGHT CHAIN"/>
    <property type="match status" value="1"/>
</dbReference>
<dbReference type="RefSeq" id="WP_245753438.1">
    <property type="nucleotide sequence ID" value="NZ_FNRQ01000007.1"/>
</dbReference>
<evidence type="ECO:0000256" key="5">
    <source>
        <dbReference type="HAMAP-Rule" id="MF_00601"/>
    </source>
</evidence>
<keyword evidence="4 5" id="KW-1283">Bacterial microcompartment</keyword>
<dbReference type="STRING" id="83784.SAMN05192564_107152"/>
<dbReference type="GO" id="GO:0006520">
    <property type="term" value="P:amino acid metabolic process"/>
    <property type="evidence" value="ECO:0007669"/>
    <property type="project" value="InterPro"/>
</dbReference>
<dbReference type="InterPro" id="IPR009246">
    <property type="entry name" value="EutC"/>
</dbReference>